<feature type="non-terminal residue" evidence="2">
    <location>
        <position position="127"/>
    </location>
</feature>
<dbReference type="EMBL" id="CAJVPY010071195">
    <property type="protein sequence ID" value="CAG8828321.1"/>
    <property type="molecule type" value="Genomic_DNA"/>
</dbReference>
<evidence type="ECO:0000313" key="2">
    <source>
        <dbReference type="EMBL" id="CAG8828321.1"/>
    </source>
</evidence>
<keyword evidence="1" id="KW-0812">Transmembrane</keyword>
<dbReference type="Proteomes" id="UP000789405">
    <property type="component" value="Unassembled WGS sequence"/>
</dbReference>
<keyword evidence="3" id="KW-1185">Reference proteome</keyword>
<protein>
    <submittedName>
        <fullName evidence="2">16743_t:CDS:1</fullName>
    </submittedName>
</protein>
<keyword evidence="1" id="KW-0472">Membrane</keyword>
<dbReference type="AlphaFoldDB" id="A0A9N9KJ07"/>
<gene>
    <name evidence="2" type="ORF">DERYTH_LOCUS28471</name>
</gene>
<comment type="caution">
    <text evidence="2">The sequence shown here is derived from an EMBL/GenBank/DDBJ whole genome shotgun (WGS) entry which is preliminary data.</text>
</comment>
<feature type="transmembrane region" description="Helical" evidence="1">
    <location>
        <begin position="53"/>
        <end position="74"/>
    </location>
</feature>
<organism evidence="2 3">
    <name type="scientific">Dentiscutata erythropus</name>
    <dbReference type="NCBI Taxonomy" id="1348616"/>
    <lineage>
        <taxon>Eukaryota</taxon>
        <taxon>Fungi</taxon>
        <taxon>Fungi incertae sedis</taxon>
        <taxon>Mucoromycota</taxon>
        <taxon>Glomeromycotina</taxon>
        <taxon>Glomeromycetes</taxon>
        <taxon>Diversisporales</taxon>
        <taxon>Gigasporaceae</taxon>
        <taxon>Dentiscutata</taxon>
    </lineage>
</organism>
<proteinExistence type="predicted"/>
<name>A0A9N9KJ07_9GLOM</name>
<feature type="non-terminal residue" evidence="2">
    <location>
        <position position="1"/>
    </location>
</feature>
<evidence type="ECO:0000313" key="3">
    <source>
        <dbReference type="Proteomes" id="UP000789405"/>
    </source>
</evidence>
<reference evidence="2" key="1">
    <citation type="submission" date="2021-06" db="EMBL/GenBank/DDBJ databases">
        <authorList>
            <person name="Kallberg Y."/>
            <person name="Tangrot J."/>
            <person name="Rosling A."/>
        </authorList>
    </citation>
    <scope>NUCLEOTIDE SEQUENCE</scope>
    <source>
        <strain evidence="2">MA453B</strain>
    </source>
</reference>
<accession>A0A9N9KJ07</accession>
<keyword evidence="1" id="KW-1133">Transmembrane helix</keyword>
<dbReference type="OrthoDB" id="2479036at2759"/>
<evidence type="ECO:0000256" key="1">
    <source>
        <dbReference type="SAM" id="Phobius"/>
    </source>
</evidence>
<sequence>LHQKDLQHHAEENEIFKSVKDIVNLLAFKILNEQGSLSEIIALRNATRRVQDYLKASLNLFLYCITFGLVFSMGNPLGGDKEWLSLNEDNFEKTLNLLKENEELKLALEEKNENCGPKIMNGLVDYA</sequence>